<dbReference type="Gene3D" id="2.40.40.20">
    <property type="match status" value="1"/>
</dbReference>
<accession>A0A5B9DCC4</accession>
<dbReference type="InterPro" id="IPR003338">
    <property type="entry name" value="CDC4_N-term_subdom"/>
</dbReference>
<dbReference type="CDD" id="cd19503">
    <property type="entry name" value="RecA-like_CDC48_NLV2_r1-like"/>
    <property type="match status" value="1"/>
</dbReference>
<dbReference type="SUPFAM" id="SSF54585">
    <property type="entry name" value="Cdc48 domain 2-like"/>
    <property type="match status" value="1"/>
</dbReference>
<dbReference type="RefSeq" id="WP_244626265.1">
    <property type="nucleotide sequence ID" value="NZ_CP042905.2"/>
</dbReference>
<dbReference type="Gene3D" id="3.10.330.10">
    <property type="match status" value="1"/>
</dbReference>
<dbReference type="PROSITE" id="PS00674">
    <property type="entry name" value="AAA"/>
    <property type="match status" value="1"/>
</dbReference>
<dbReference type="FunFam" id="3.40.50.300:FF:000012">
    <property type="entry name" value="Transitional endoplasmic reticulum ATPase"/>
    <property type="match status" value="1"/>
</dbReference>
<organism evidence="8 9">
    <name type="scientific">Promethearchaeum syntrophicum</name>
    <dbReference type="NCBI Taxonomy" id="2594042"/>
    <lineage>
        <taxon>Archaea</taxon>
        <taxon>Promethearchaeati</taxon>
        <taxon>Promethearchaeota</taxon>
        <taxon>Promethearchaeia</taxon>
        <taxon>Promethearchaeales</taxon>
        <taxon>Promethearchaeaceae</taxon>
        <taxon>Promethearchaeum</taxon>
    </lineage>
</organism>
<dbReference type="FunFam" id="2.40.40.20:FF:000007">
    <property type="entry name" value="AAA family ATPase"/>
    <property type="match status" value="1"/>
</dbReference>
<dbReference type="InterPro" id="IPR003959">
    <property type="entry name" value="ATPase_AAA_core"/>
</dbReference>
<dbReference type="PANTHER" id="PTHR23077">
    <property type="entry name" value="AAA-FAMILY ATPASE"/>
    <property type="match status" value="1"/>
</dbReference>
<dbReference type="InterPro" id="IPR027417">
    <property type="entry name" value="P-loop_NTPase"/>
</dbReference>
<dbReference type="Gene3D" id="1.10.8.60">
    <property type="match status" value="2"/>
</dbReference>
<dbReference type="SUPFAM" id="SSF52540">
    <property type="entry name" value="P-loop containing nucleoside triphosphate hydrolases"/>
    <property type="match status" value="2"/>
</dbReference>
<sequence length="770" mass="85286">MAIGDMAPTDDERKIKSLRVSEIAKGSAGRFMCRMNIDIIKELELKPGEIVEIIGKRNTAAILFPSSDKSDEIIRLDGLTRRNAGVAIGEYVKVRKCYYSVANKVVLSFIQSDLKISSENQIKLNLLNKPLKEGEIINVSGSNLAKKEQAGPYKDLKEMMPFLKSPTVSIGEVQFAVVDTEPKGIVQIQNSTNIEIKEGFVAINTMGNITTYDDIGGLSDVIQRVREMIELPLKHPELFQRVNIDPPKGVLLHGPPGTGKTLLARAVSQEANATFITINGPEIMSKFYGASEERLRKIFKEAETKAPSIIFIDELDSIAPKRENVSGEVERRVVAQLLALLDGLKGRGRIIVIGATNRINSIDEALRRPGRFDREIELQVPDADGRKEILQIHTRGMPLDDTVDLDEYARLSHGFVGADLMAVAREGAMSSLRKILPKIDLDKPIPTEILDNLVINDDDFQNALRMVEPSAMREVLIEIPNIAWDDVGGLNEVKQELQESIEWPLIYPHLYKKAGIRSVNGVLLFGPPGCGKTLLAKAVATESEINFLAIKGPEIFSKWVGESEKAIRDIFRKARLAAPSIIYFDELDAIAATRGGGMGNMSGSNVGMQVVNQILVEMDGVEDRKGVIIVASTNRPDILDPALLRPGRFDRIVYVPSPDAKGRKKILEVHTKDMPISEDVKLNFSDFAEQSEGYSGADLENVVREAGMQAIREQLEDFKEVQLSNFEFAFKKIPPSLTPKLIQKYNEIADKLSQQKIRTIASLKDPGLFT</sequence>
<evidence type="ECO:0000256" key="1">
    <source>
        <dbReference type="ARBA" id="ARBA00009833"/>
    </source>
</evidence>
<keyword evidence="4" id="KW-0067">ATP-binding</keyword>
<dbReference type="SUPFAM" id="SSF50692">
    <property type="entry name" value="ADC-like"/>
    <property type="match status" value="1"/>
</dbReference>
<gene>
    <name evidence="8" type="ORF">DSAG12_02521</name>
</gene>
<dbReference type="Proteomes" id="UP000321408">
    <property type="component" value="Chromosome"/>
</dbReference>
<evidence type="ECO:0000256" key="4">
    <source>
        <dbReference type="ARBA" id="ARBA00022840"/>
    </source>
</evidence>
<dbReference type="Gene3D" id="3.40.50.300">
    <property type="entry name" value="P-loop containing nucleotide triphosphate hydrolases"/>
    <property type="match status" value="2"/>
</dbReference>
<keyword evidence="3" id="KW-0547">Nucleotide-binding</keyword>
<dbReference type="Pfam" id="PF17862">
    <property type="entry name" value="AAA_lid_3"/>
    <property type="match status" value="2"/>
</dbReference>
<feature type="domain" description="AAA+ ATPase" evidence="5">
    <location>
        <begin position="518"/>
        <end position="659"/>
    </location>
</feature>
<dbReference type="GO" id="GO:0016887">
    <property type="term" value="F:ATP hydrolysis activity"/>
    <property type="evidence" value="ECO:0007669"/>
    <property type="project" value="InterPro"/>
</dbReference>
<dbReference type="Pfam" id="PF00004">
    <property type="entry name" value="AAA"/>
    <property type="match status" value="2"/>
</dbReference>
<evidence type="ECO:0000313" key="9">
    <source>
        <dbReference type="Proteomes" id="UP000321408"/>
    </source>
</evidence>
<evidence type="ECO:0000259" key="5">
    <source>
        <dbReference type="SMART" id="SM00382"/>
    </source>
</evidence>
<protein>
    <submittedName>
        <fullName evidence="8">CDC48 family AAA ATPase</fullName>
    </submittedName>
</protein>
<feature type="domain" description="CDC48" evidence="6">
    <location>
        <begin position="115"/>
        <end position="203"/>
    </location>
</feature>
<evidence type="ECO:0000259" key="6">
    <source>
        <dbReference type="SMART" id="SM01072"/>
    </source>
</evidence>
<dbReference type="KEGG" id="psyt:DSAG12_02521"/>
<dbReference type="FunFam" id="3.40.50.300:FF:000018">
    <property type="entry name" value="Cell division control 48"/>
    <property type="match status" value="1"/>
</dbReference>
<dbReference type="SMART" id="SM00382">
    <property type="entry name" value="AAA"/>
    <property type="match status" value="2"/>
</dbReference>
<dbReference type="PANTHER" id="PTHR23077:SF171">
    <property type="entry name" value="NUCLEAR VALOSIN-CONTAINING PROTEIN-LIKE"/>
    <property type="match status" value="1"/>
</dbReference>
<dbReference type="SMART" id="SM01072">
    <property type="entry name" value="CDC48_2"/>
    <property type="match status" value="1"/>
</dbReference>
<dbReference type="AlphaFoldDB" id="A0A5B9DCC4"/>
<dbReference type="GO" id="GO:0005737">
    <property type="term" value="C:cytoplasm"/>
    <property type="evidence" value="ECO:0007669"/>
    <property type="project" value="UniProtKB-ARBA"/>
</dbReference>
<dbReference type="SMART" id="SM01073">
    <property type="entry name" value="CDC48_N"/>
    <property type="match status" value="1"/>
</dbReference>
<dbReference type="GeneID" id="41330505"/>
<comment type="similarity">
    <text evidence="1">Belongs to the AAA ATPase family. CDC48 subfamily.</text>
</comment>
<dbReference type="InterPro" id="IPR050168">
    <property type="entry name" value="AAA_ATPase_domain"/>
</dbReference>
<dbReference type="FunFam" id="1.10.8.60:FF:000057">
    <property type="entry name" value="AAA family ATPase, CDC48 subfamily"/>
    <property type="match status" value="1"/>
</dbReference>
<dbReference type="NCBIfam" id="TIGR01243">
    <property type="entry name" value="CDC48"/>
    <property type="match status" value="1"/>
</dbReference>
<evidence type="ECO:0000256" key="2">
    <source>
        <dbReference type="ARBA" id="ARBA00022737"/>
    </source>
</evidence>
<dbReference type="Pfam" id="PF02933">
    <property type="entry name" value="CDC48_2"/>
    <property type="match status" value="1"/>
</dbReference>
<dbReference type="Pfam" id="PF02359">
    <property type="entry name" value="CDC48_N"/>
    <property type="match status" value="1"/>
</dbReference>
<feature type="domain" description="AAA+ ATPase" evidence="5">
    <location>
        <begin position="246"/>
        <end position="382"/>
    </location>
</feature>
<reference evidence="8 9" key="2">
    <citation type="journal article" date="2024" name="Int. J. Syst. Evol. Microbiol.">
        <title>Promethearchaeum syntrophicum gen. nov., sp. nov., an anaerobic, obligately syntrophic archaeon, the first isolate of the lineage 'Asgard' archaea, and proposal of the new archaeal phylum Promethearchaeota phyl. nov. and kingdom Promethearchaeati regn. nov.</title>
        <authorList>
            <person name="Imachi H."/>
            <person name="Nobu M.K."/>
            <person name="Kato S."/>
            <person name="Takaki Y."/>
            <person name="Miyazaki M."/>
            <person name="Miyata M."/>
            <person name="Ogawara M."/>
            <person name="Saito Y."/>
            <person name="Sakai S."/>
            <person name="Tahara Y.O."/>
            <person name="Takano Y."/>
            <person name="Tasumi E."/>
            <person name="Uematsu K."/>
            <person name="Yoshimura T."/>
            <person name="Itoh T."/>
            <person name="Ohkuma M."/>
            <person name="Takai K."/>
        </authorList>
    </citation>
    <scope>NUCLEOTIDE SEQUENCE [LARGE SCALE GENOMIC DNA]</scope>
    <source>
        <strain evidence="8 9">MK-D1</strain>
    </source>
</reference>
<dbReference type="EMBL" id="CP042905">
    <property type="protein sequence ID" value="QEE16691.1"/>
    <property type="molecule type" value="Genomic_DNA"/>
</dbReference>
<reference evidence="8 9" key="1">
    <citation type="journal article" date="2020" name="Nature">
        <title>Isolation of an archaeon at the prokaryote-eukaryote interface.</title>
        <authorList>
            <person name="Imachi H."/>
            <person name="Nobu M.K."/>
            <person name="Nakahara N."/>
            <person name="Morono Y."/>
            <person name="Ogawara M."/>
            <person name="Takaki Y."/>
            <person name="Takano Y."/>
            <person name="Uematsu K."/>
            <person name="Ikuta T."/>
            <person name="Ito M."/>
            <person name="Matsui Y."/>
            <person name="Miyazaki M."/>
            <person name="Murata K."/>
            <person name="Saito Y."/>
            <person name="Sakai S."/>
            <person name="Song C."/>
            <person name="Tasumi E."/>
            <person name="Yamanaka Y."/>
            <person name="Yamaguchi T."/>
            <person name="Kamagata Y."/>
            <person name="Tamaki H."/>
            <person name="Takai K."/>
        </authorList>
    </citation>
    <scope>NUCLEOTIDE SEQUENCE [LARGE SCALE GENOMIC DNA]</scope>
    <source>
        <strain evidence="8 9">MK-D1</strain>
    </source>
</reference>
<name>A0A5B9DCC4_9ARCH</name>
<dbReference type="InterPro" id="IPR041569">
    <property type="entry name" value="AAA_lid_3"/>
</dbReference>
<proteinExistence type="inferred from homology"/>
<dbReference type="InterPro" id="IPR005938">
    <property type="entry name" value="AAA_ATPase_CDC48"/>
</dbReference>
<dbReference type="GO" id="GO:0005524">
    <property type="term" value="F:ATP binding"/>
    <property type="evidence" value="ECO:0007669"/>
    <property type="project" value="UniProtKB-KW"/>
</dbReference>
<dbReference type="InterPro" id="IPR009010">
    <property type="entry name" value="Asp_de-COase-like_dom_sf"/>
</dbReference>
<feature type="domain" description="CDC48 N-terminal subdomain" evidence="7">
    <location>
        <begin position="17"/>
        <end position="99"/>
    </location>
</feature>
<dbReference type="InterPro" id="IPR004201">
    <property type="entry name" value="Cdc48_dom2"/>
</dbReference>
<keyword evidence="9" id="KW-1185">Reference proteome</keyword>
<keyword evidence="2" id="KW-0677">Repeat</keyword>
<evidence type="ECO:0000313" key="8">
    <source>
        <dbReference type="EMBL" id="QEE16691.1"/>
    </source>
</evidence>
<dbReference type="InterPro" id="IPR029067">
    <property type="entry name" value="CDC48_domain_2-like_sf"/>
</dbReference>
<dbReference type="InterPro" id="IPR003593">
    <property type="entry name" value="AAA+_ATPase"/>
</dbReference>
<evidence type="ECO:0000259" key="7">
    <source>
        <dbReference type="SMART" id="SM01073"/>
    </source>
</evidence>
<dbReference type="CDD" id="cd19511">
    <property type="entry name" value="RecA-like_CDC48_r2-like"/>
    <property type="match status" value="1"/>
</dbReference>
<dbReference type="InterPro" id="IPR003960">
    <property type="entry name" value="ATPase_AAA_CS"/>
</dbReference>
<evidence type="ECO:0000256" key="3">
    <source>
        <dbReference type="ARBA" id="ARBA00022741"/>
    </source>
</evidence>